<dbReference type="eggNOG" id="KOG2765">
    <property type="taxonomic scope" value="Eukaryota"/>
</dbReference>
<comment type="subcellular location">
    <subcellularLocation>
        <location evidence="1">Membrane</location>
        <topology evidence="1">Multi-pass membrane protein</topology>
    </subcellularLocation>
</comment>
<sequence>MSSLEPPVPANAADAFTPYGTNDEAAASRFALSSKTWQRWRRATGLFLLAMTVFLWTASNFLASTIFADDTYSKPYLMTYINTSFFIVPLLPILLRRAYHNRREVKQWLADWRNNARINNNPITSLYAGSSRSARRRQSANASEEHLLGRSSEADESQDNAKSTSVPTKVSEPEGPMDLAEIARLAFEFCLLWFVANYFTAACLQYTTVASSTILTSTSSIFTLLFGAVFKVERFTLRKLFAVIASLAGIMLISGADFSGGTTDDEHRGDFPEKTLGEIALGDSLALLSAVMYGLYASFMKKRVGDESRVSLPIFFGFVGLINVVLLWPGFFILHFAGWETFESPPTKRVVMIIVVNSLASLIADLAWAYAILLTSPIVVTVGLSMTIPLSLIGQMVLNNQTAGVVYWLGAAVVVLSFVFVNQEEKQAGSEDKVDGEDNVFRDDPERIVAAPSAT</sequence>
<evidence type="ECO:0000313" key="9">
    <source>
        <dbReference type="EMBL" id="EMC98282.1"/>
    </source>
</evidence>
<feature type="transmembrane region" description="Helical" evidence="6">
    <location>
        <begin position="213"/>
        <end position="233"/>
    </location>
</feature>
<dbReference type="OrthoDB" id="1436450at2759"/>
<dbReference type="EMBL" id="KB445553">
    <property type="protein sequence ID" value="EMC98282.1"/>
    <property type="molecule type" value="Genomic_DNA"/>
</dbReference>
<feature type="transmembrane region" description="Helical" evidence="6">
    <location>
        <begin position="404"/>
        <end position="421"/>
    </location>
</feature>
<keyword evidence="4 6" id="KW-0472">Membrane</keyword>
<feature type="transmembrane region" description="Helical" evidence="6">
    <location>
        <begin position="279"/>
        <end position="300"/>
    </location>
</feature>
<dbReference type="HOGENOM" id="CLU_026578_0_1_1"/>
<dbReference type="GO" id="GO:0000329">
    <property type="term" value="C:fungal-type vacuole membrane"/>
    <property type="evidence" value="ECO:0007669"/>
    <property type="project" value="TreeGrafter"/>
</dbReference>
<evidence type="ECO:0000313" key="10">
    <source>
        <dbReference type="Proteomes" id="UP000011761"/>
    </source>
</evidence>
<evidence type="ECO:0000256" key="6">
    <source>
        <dbReference type="SAM" id="Phobius"/>
    </source>
</evidence>
<evidence type="ECO:0000259" key="8">
    <source>
        <dbReference type="Pfam" id="PF13127"/>
    </source>
</evidence>
<feature type="transmembrane region" description="Helical" evidence="6">
    <location>
        <begin position="43"/>
        <end position="63"/>
    </location>
</feature>
<dbReference type="InterPro" id="IPR025016">
    <property type="entry name" value="DUF3955"/>
</dbReference>
<accession>M2LUL2</accession>
<feature type="region of interest" description="Disordered" evidence="5">
    <location>
        <begin position="143"/>
        <end position="173"/>
    </location>
</feature>
<dbReference type="SUPFAM" id="SSF103481">
    <property type="entry name" value="Multidrug resistance efflux transporter EmrE"/>
    <property type="match status" value="2"/>
</dbReference>
<name>M2LUL2_BAUPA</name>
<evidence type="ECO:0000256" key="3">
    <source>
        <dbReference type="ARBA" id="ARBA00022989"/>
    </source>
</evidence>
<evidence type="ECO:0000259" key="7">
    <source>
        <dbReference type="Pfam" id="PF00892"/>
    </source>
</evidence>
<feature type="transmembrane region" description="Helical" evidence="6">
    <location>
        <begin position="75"/>
        <end position="95"/>
    </location>
</feature>
<dbReference type="Pfam" id="PF00892">
    <property type="entry name" value="EamA"/>
    <property type="match status" value="1"/>
</dbReference>
<dbReference type="InterPro" id="IPR037185">
    <property type="entry name" value="EmrE-like"/>
</dbReference>
<reference evidence="9 10" key="1">
    <citation type="journal article" date="2012" name="PLoS Pathog.">
        <title>Diverse lifestyles and strategies of plant pathogenesis encoded in the genomes of eighteen Dothideomycetes fungi.</title>
        <authorList>
            <person name="Ohm R.A."/>
            <person name="Feau N."/>
            <person name="Henrissat B."/>
            <person name="Schoch C.L."/>
            <person name="Horwitz B.A."/>
            <person name="Barry K.W."/>
            <person name="Condon B.J."/>
            <person name="Copeland A.C."/>
            <person name="Dhillon B."/>
            <person name="Glaser F."/>
            <person name="Hesse C.N."/>
            <person name="Kosti I."/>
            <person name="LaButti K."/>
            <person name="Lindquist E.A."/>
            <person name="Lucas S."/>
            <person name="Salamov A.A."/>
            <person name="Bradshaw R.E."/>
            <person name="Ciuffetti L."/>
            <person name="Hamelin R.C."/>
            <person name="Kema G.H.J."/>
            <person name="Lawrence C."/>
            <person name="Scott J.A."/>
            <person name="Spatafora J.W."/>
            <person name="Turgeon B.G."/>
            <person name="de Wit P.J.G.M."/>
            <person name="Zhong S."/>
            <person name="Goodwin S.B."/>
            <person name="Grigoriev I.V."/>
        </authorList>
    </citation>
    <scope>NUCLEOTIDE SEQUENCE [LARGE SCALE GENOMIC DNA]</scope>
    <source>
        <strain evidence="9 10">UAMH 10762</strain>
    </source>
</reference>
<dbReference type="KEGG" id="bcom:BAUCODRAFT_66267"/>
<dbReference type="OMA" id="MYGVYTI"/>
<keyword evidence="3 6" id="KW-1133">Transmembrane helix</keyword>
<gene>
    <name evidence="9" type="ORF">BAUCODRAFT_66267</name>
</gene>
<dbReference type="PANTHER" id="PTHR23051">
    <property type="entry name" value="SOLUTE CARRIER FAMILY 35, MEMBER F5"/>
    <property type="match status" value="1"/>
</dbReference>
<organism evidence="9 10">
    <name type="scientific">Baudoinia panamericana (strain UAMH 10762)</name>
    <name type="common">Angels' share fungus</name>
    <name type="synonym">Baudoinia compniacensis (strain UAMH 10762)</name>
    <dbReference type="NCBI Taxonomy" id="717646"/>
    <lineage>
        <taxon>Eukaryota</taxon>
        <taxon>Fungi</taxon>
        <taxon>Dikarya</taxon>
        <taxon>Ascomycota</taxon>
        <taxon>Pezizomycotina</taxon>
        <taxon>Dothideomycetes</taxon>
        <taxon>Dothideomycetidae</taxon>
        <taxon>Mycosphaerellales</taxon>
        <taxon>Teratosphaeriaceae</taxon>
        <taxon>Baudoinia</taxon>
    </lineage>
</organism>
<protein>
    <submittedName>
        <fullName evidence="9">Uncharacterized protein</fullName>
    </submittedName>
</protein>
<proteinExistence type="predicted"/>
<feature type="transmembrane region" description="Helical" evidence="6">
    <location>
        <begin position="312"/>
        <end position="338"/>
    </location>
</feature>
<feature type="transmembrane region" description="Helical" evidence="6">
    <location>
        <begin position="240"/>
        <end position="259"/>
    </location>
</feature>
<keyword evidence="2 6" id="KW-0812">Transmembrane</keyword>
<dbReference type="AlphaFoldDB" id="M2LUL2"/>
<evidence type="ECO:0000256" key="5">
    <source>
        <dbReference type="SAM" id="MobiDB-lite"/>
    </source>
</evidence>
<feature type="transmembrane region" description="Helical" evidence="6">
    <location>
        <begin position="378"/>
        <end position="398"/>
    </location>
</feature>
<dbReference type="Proteomes" id="UP000011761">
    <property type="component" value="Unassembled WGS sequence"/>
</dbReference>
<evidence type="ECO:0000256" key="1">
    <source>
        <dbReference type="ARBA" id="ARBA00004141"/>
    </source>
</evidence>
<dbReference type="RefSeq" id="XP_007674586.1">
    <property type="nucleotide sequence ID" value="XM_007676396.1"/>
</dbReference>
<dbReference type="InterPro" id="IPR000620">
    <property type="entry name" value="EamA_dom"/>
</dbReference>
<evidence type="ECO:0000256" key="4">
    <source>
        <dbReference type="ARBA" id="ARBA00023136"/>
    </source>
</evidence>
<dbReference type="PANTHER" id="PTHR23051:SF0">
    <property type="entry name" value="SOLUTE CARRIER FAMILY 35 MEMBER F5"/>
    <property type="match status" value="1"/>
</dbReference>
<evidence type="ECO:0000256" key="2">
    <source>
        <dbReference type="ARBA" id="ARBA00022692"/>
    </source>
</evidence>
<dbReference type="Pfam" id="PF13127">
    <property type="entry name" value="DUF3955"/>
    <property type="match status" value="1"/>
</dbReference>
<dbReference type="GeneID" id="19116271"/>
<feature type="transmembrane region" description="Helical" evidence="6">
    <location>
        <begin position="185"/>
        <end position="207"/>
    </location>
</feature>
<feature type="transmembrane region" description="Helical" evidence="6">
    <location>
        <begin position="350"/>
        <end position="371"/>
    </location>
</feature>
<feature type="domain" description="EamA" evidence="7">
    <location>
        <begin position="190"/>
        <end position="254"/>
    </location>
</feature>
<keyword evidence="10" id="KW-1185">Reference proteome</keyword>
<feature type="domain" description="DUF3955" evidence="8">
    <location>
        <begin position="44"/>
        <end position="91"/>
    </location>
</feature>